<name>A0A8J5S633_ZIZPA</name>
<comment type="caution">
    <text evidence="2">The sequence shown here is derived from an EMBL/GenBank/DDBJ whole genome shotgun (WGS) entry which is preliminary data.</text>
</comment>
<accession>A0A8J5S633</accession>
<reference evidence="2" key="2">
    <citation type="submission" date="2021-02" db="EMBL/GenBank/DDBJ databases">
        <authorList>
            <person name="Kimball J.A."/>
            <person name="Haas M.W."/>
            <person name="Macchietto M."/>
            <person name="Kono T."/>
            <person name="Duquette J."/>
            <person name="Shao M."/>
        </authorList>
    </citation>
    <scope>NUCLEOTIDE SEQUENCE</scope>
    <source>
        <tissue evidence="2">Fresh leaf tissue</tissue>
    </source>
</reference>
<gene>
    <name evidence="2" type="ORF">GUJ93_ZPchr0006g45301</name>
</gene>
<dbReference type="EMBL" id="JAAALK010000283">
    <property type="protein sequence ID" value="KAG8069581.1"/>
    <property type="molecule type" value="Genomic_DNA"/>
</dbReference>
<protein>
    <submittedName>
        <fullName evidence="2">Uncharacterized protein</fullName>
    </submittedName>
</protein>
<proteinExistence type="predicted"/>
<evidence type="ECO:0000256" key="1">
    <source>
        <dbReference type="SAM" id="MobiDB-lite"/>
    </source>
</evidence>
<feature type="region of interest" description="Disordered" evidence="1">
    <location>
        <begin position="41"/>
        <end position="63"/>
    </location>
</feature>
<dbReference type="Proteomes" id="UP000729402">
    <property type="component" value="Unassembled WGS sequence"/>
</dbReference>
<evidence type="ECO:0000313" key="2">
    <source>
        <dbReference type="EMBL" id="KAG8069581.1"/>
    </source>
</evidence>
<dbReference type="AlphaFoldDB" id="A0A8J5S633"/>
<organism evidence="2 3">
    <name type="scientific">Zizania palustris</name>
    <name type="common">Northern wild rice</name>
    <dbReference type="NCBI Taxonomy" id="103762"/>
    <lineage>
        <taxon>Eukaryota</taxon>
        <taxon>Viridiplantae</taxon>
        <taxon>Streptophyta</taxon>
        <taxon>Embryophyta</taxon>
        <taxon>Tracheophyta</taxon>
        <taxon>Spermatophyta</taxon>
        <taxon>Magnoliopsida</taxon>
        <taxon>Liliopsida</taxon>
        <taxon>Poales</taxon>
        <taxon>Poaceae</taxon>
        <taxon>BOP clade</taxon>
        <taxon>Oryzoideae</taxon>
        <taxon>Oryzeae</taxon>
        <taxon>Zizaniinae</taxon>
        <taxon>Zizania</taxon>
    </lineage>
</organism>
<sequence length="86" mass="8962">MASGHQRAQGRRWASGAVTGSKMVVACSGGGDRLRAQLRASRAATTGSGGSVDVLRDGGDGRSSVGREFSFQMKLGFRTARAKTFI</sequence>
<keyword evidence="3" id="KW-1185">Reference proteome</keyword>
<reference evidence="2" key="1">
    <citation type="journal article" date="2021" name="bioRxiv">
        <title>Whole Genome Assembly and Annotation of Northern Wild Rice, Zizania palustris L., Supports a Whole Genome Duplication in the Zizania Genus.</title>
        <authorList>
            <person name="Haas M."/>
            <person name="Kono T."/>
            <person name="Macchietto M."/>
            <person name="Millas R."/>
            <person name="McGilp L."/>
            <person name="Shao M."/>
            <person name="Duquette J."/>
            <person name="Hirsch C.N."/>
            <person name="Kimball J."/>
        </authorList>
    </citation>
    <scope>NUCLEOTIDE SEQUENCE</scope>
    <source>
        <tissue evidence="2">Fresh leaf tissue</tissue>
    </source>
</reference>
<evidence type="ECO:0000313" key="3">
    <source>
        <dbReference type="Proteomes" id="UP000729402"/>
    </source>
</evidence>